<protein>
    <submittedName>
        <fullName evidence="5">DNA-binding beta-propeller fold protein YncE</fullName>
    </submittedName>
</protein>
<proteinExistence type="predicted"/>
<sequence length="312" mass="35133">MEAQKTKRLYAGNTSHLYEVQSDWLQVPPNVELGYTHGIVTDKNDRVYIFHTGKPSVLVFESDGGFVTAWGEEFAGGAHGFYLHQESDGEFLYLTDTKQGVVVKTTLAGEKLLTIGAPDRPDIYDDERKYVPTDVAVAPNGDIYVSDGYGQSWVHQFTADGEYLRSWGGKGSELGEFKCPHGISIDLRRSEPEIYVADRGNHRIQVFTLDGSFIRSLDDDLDMPCSFFFHGEEMYIPDLYSRVSIFDGHDRLVAHLGEDRQAKGQEGWPNINKSYYRDNKLSSPHGVCVDSQSNVYIAEWVSDGRITKLVRV</sequence>
<dbReference type="InterPro" id="IPR011042">
    <property type="entry name" value="6-blade_b-propeller_TolB-like"/>
</dbReference>
<evidence type="ECO:0000313" key="6">
    <source>
        <dbReference type="Proteomes" id="UP001267290"/>
    </source>
</evidence>
<feature type="repeat" description="NHL" evidence="4">
    <location>
        <begin position="168"/>
        <end position="210"/>
    </location>
</feature>
<dbReference type="EMBL" id="JAVDSB010000001">
    <property type="protein sequence ID" value="MDR6549101.1"/>
    <property type="molecule type" value="Genomic_DNA"/>
</dbReference>
<dbReference type="Pfam" id="PF17170">
    <property type="entry name" value="DUF5128"/>
    <property type="match status" value="1"/>
</dbReference>
<evidence type="ECO:0000256" key="4">
    <source>
        <dbReference type="PROSITE-ProRule" id="PRU00504"/>
    </source>
</evidence>
<name>A0ABU1NNN8_9BACL</name>
<accession>A0ABU1NNN8</accession>
<dbReference type="SUPFAM" id="SSF101898">
    <property type="entry name" value="NHL repeat"/>
    <property type="match status" value="1"/>
</dbReference>
<keyword evidence="6" id="KW-1185">Reference proteome</keyword>
<dbReference type="Gene3D" id="2.120.10.30">
    <property type="entry name" value="TolB, C-terminal domain"/>
    <property type="match status" value="1"/>
</dbReference>
<dbReference type="RefSeq" id="WP_310222807.1">
    <property type="nucleotide sequence ID" value="NZ_JAVDSB010000001.1"/>
</dbReference>
<evidence type="ECO:0000256" key="2">
    <source>
        <dbReference type="ARBA" id="ARBA00022737"/>
    </source>
</evidence>
<gene>
    <name evidence="5" type="ORF">J2736_000284</name>
</gene>
<dbReference type="Proteomes" id="UP001267290">
    <property type="component" value="Unassembled WGS sequence"/>
</dbReference>
<feature type="repeat" description="NHL" evidence="4">
    <location>
        <begin position="132"/>
        <end position="160"/>
    </location>
</feature>
<dbReference type="PROSITE" id="PS51125">
    <property type="entry name" value="NHL"/>
    <property type="match status" value="2"/>
</dbReference>
<dbReference type="PANTHER" id="PTHR10680">
    <property type="entry name" value="PEPTIDYL-GLYCINE ALPHA-AMIDATING MONOOXYGENASE"/>
    <property type="match status" value="1"/>
</dbReference>
<evidence type="ECO:0000256" key="1">
    <source>
        <dbReference type="ARBA" id="ARBA00022729"/>
    </source>
</evidence>
<organism evidence="5 6">
    <name type="scientific">Paenibacillus qinlingensis</name>
    <dbReference type="NCBI Taxonomy" id="1837343"/>
    <lineage>
        <taxon>Bacteria</taxon>
        <taxon>Bacillati</taxon>
        <taxon>Bacillota</taxon>
        <taxon>Bacilli</taxon>
        <taxon>Bacillales</taxon>
        <taxon>Paenibacillaceae</taxon>
        <taxon>Paenibacillus</taxon>
    </lineage>
</organism>
<keyword evidence="1" id="KW-0732">Signal</keyword>
<comment type="caution">
    <text evidence="5">The sequence shown here is derived from an EMBL/GenBank/DDBJ whole genome shotgun (WGS) entry which is preliminary data.</text>
</comment>
<dbReference type="InterPro" id="IPR001258">
    <property type="entry name" value="NHL_repeat"/>
</dbReference>
<dbReference type="GO" id="GO:0003677">
    <property type="term" value="F:DNA binding"/>
    <property type="evidence" value="ECO:0007669"/>
    <property type="project" value="UniProtKB-KW"/>
</dbReference>
<evidence type="ECO:0000256" key="3">
    <source>
        <dbReference type="ARBA" id="ARBA00023180"/>
    </source>
</evidence>
<reference evidence="5 6" key="1">
    <citation type="submission" date="2023-07" db="EMBL/GenBank/DDBJ databases">
        <title>Sorghum-associated microbial communities from plants grown in Nebraska, USA.</title>
        <authorList>
            <person name="Schachtman D."/>
        </authorList>
    </citation>
    <scope>NUCLEOTIDE SEQUENCE [LARGE SCALE GENOMIC DNA]</scope>
    <source>
        <strain evidence="5 6">CC258</strain>
    </source>
</reference>
<keyword evidence="2" id="KW-0677">Repeat</keyword>
<keyword evidence="5" id="KW-0238">DNA-binding</keyword>
<keyword evidence="3" id="KW-0325">Glycoprotein</keyword>
<evidence type="ECO:0000313" key="5">
    <source>
        <dbReference type="EMBL" id="MDR6549101.1"/>
    </source>
</evidence>
<dbReference type="PANTHER" id="PTHR10680:SF38">
    <property type="entry name" value="BLL1368 PROTEIN"/>
    <property type="match status" value="1"/>
</dbReference>